<keyword evidence="2" id="KW-0560">Oxidoreductase</keyword>
<dbReference type="eggNOG" id="KOG1197">
    <property type="taxonomic scope" value="Eukaryota"/>
</dbReference>
<dbReference type="InterPro" id="IPR036291">
    <property type="entry name" value="NAD(P)-bd_dom_sf"/>
</dbReference>
<sequence>MNHVISYSKTGSVDVLEYKEAPIPSAGPHQVLVKNAYAGVNYVDTYFREGLYEAALPSVLGIEGAGVVESLGEEVTDFKVGDRVVYMTMGGSYAQYTAAYTLFMAKIPDEVSFETACASLVQGLTAYMLITHSYNVQKDDWVVVYAAAGGVGSFMCQMLKHRGAHVIAVTSTEEKGQMAVNYGAECSCRYDKLAETVREKTNGKGVRAVFDSIGKDTLDLSLDILALEGRFVSFGNASGPIDNFSLNRLQRRCLKVTRPGLLHFFEDHESFANAAQALFDEITNNGVKVSIFKEYPMSEAKQAHLDIQSRKTTGKLLLKC</sequence>
<dbReference type="GO" id="GO:0005829">
    <property type="term" value="C:cytosol"/>
    <property type="evidence" value="ECO:0000318"/>
    <property type="project" value="GO_Central"/>
</dbReference>
<evidence type="ECO:0000256" key="2">
    <source>
        <dbReference type="ARBA" id="ARBA00023002"/>
    </source>
</evidence>
<dbReference type="AlphaFoldDB" id="B6K4C2"/>
<evidence type="ECO:0000313" key="8">
    <source>
        <dbReference type="Proteomes" id="UP000001744"/>
    </source>
</evidence>
<dbReference type="VEuPathDB" id="FungiDB:SJAG_03476"/>
<accession>B6K4C2</accession>
<dbReference type="HOGENOM" id="CLU_026673_3_1_1"/>
<dbReference type="Gene3D" id="3.40.50.720">
    <property type="entry name" value="NAD(P)-binding Rossmann-like Domain"/>
    <property type="match status" value="1"/>
</dbReference>
<evidence type="ECO:0000256" key="4">
    <source>
        <dbReference type="ARBA" id="ARBA00070796"/>
    </source>
</evidence>
<dbReference type="InterPro" id="IPR020843">
    <property type="entry name" value="ER"/>
</dbReference>
<dbReference type="PANTHER" id="PTHR48106">
    <property type="entry name" value="QUINONE OXIDOREDUCTASE PIG3-RELATED"/>
    <property type="match status" value="1"/>
</dbReference>
<protein>
    <recommendedName>
        <fullName evidence="4">Probable quinone oxidoreductase</fullName>
    </recommendedName>
    <alternativeName>
        <fullName evidence="3">NADPH:quinone reductase</fullName>
    </alternativeName>
</protein>
<dbReference type="InterPro" id="IPR013154">
    <property type="entry name" value="ADH-like_N"/>
</dbReference>
<evidence type="ECO:0000313" key="7">
    <source>
        <dbReference type="JaponicusDB" id="SJAG_03476"/>
    </source>
</evidence>
<proteinExistence type="predicted"/>
<dbReference type="OMA" id="KGMTAHY"/>
<evidence type="ECO:0000259" key="5">
    <source>
        <dbReference type="SMART" id="SM00829"/>
    </source>
</evidence>
<dbReference type="RefSeq" id="XP_002174622.1">
    <property type="nucleotide sequence ID" value="XM_002174586.1"/>
</dbReference>
<dbReference type="InterPro" id="IPR013149">
    <property type="entry name" value="ADH-like_C"/>
</dbReference>
<evidence type="ECO:0000256" key="3">
    <source>
        <dbReference type="ARBA" id="ARBA00043088"/>
    </source>
</evidence>
<keyword evidence="1" id="KW-0521">NADP</keyword>
<dbReference type="PANTHER" id="PTHR48106:SF13">
    <property type="entry name" value="QUINONE OXIDOREDUCTASE-RELATED"/>
    <property type="match status" value="1"/>
</dbReference>
<evidence type="ECO:0000256" key="1">
    <source>
        <dbReference type="ARBA" id="ARBA00022857"/>
    </source>
</evidence>
<dbReference type="JaponicusDB" id="SJAG_03476">
    <property type="gene designation" value="zta1"/>
</dbReference>
<dbReference type="FunFam" id="3.40.50.720:FF:000053">
    <property type="entry name" value="Quinone oxidoreductase 1"/>
    <property type="match status" value="1"/>
</dbReference>
<feature type="domain" description="Enoyl reductase (ER)" evidence="5">
    <location>
        <begin position="11"/>
        <end position="318"/>
    </location>
</feature>
<dbReference type="EMBL" id="KE651167">
    <property type="protein sequence ID" value="EEB08329.1"/>
    <property type="molecule type" value="Genomic_DNA"/>
</dbReference>
<dbReference type="SUPFAM" id="SSF50129">
    <property type="entry name" value="GroES-like"/>
    <property type="match status" value="1"/>
</dbReference>
<dbReference type="Proteomes" id="UP000001744">
    <property type="component" value="Unassembled WGS sequence"/>
</dbReference>
<dbReference type="SMART" id="SM00829">
    <property type="entry name" value="PKS_ER"/>
    <property type="match status" value="1"/>
</dbReference>
<dbReference type="CDD" id="cd05286">
    <property type="entry name" value="QOR2"/>
    <property type="match status" value="1"/>
</dbReference>
<evidence type="ECO:0000313" key="6">
    <source>
        <dbReference type="EMBL" id="EEB08329.1"/>
    </source>
</evidence>
<gene>
    <name evidence="7" type="primary">zta1</name>
    <name evidence="6" type="ORF">SJAG_03476</name>
</gene>
<dbReference type="Pfam" id="PF00107">
    <property type="entry name" value="ADH_zinc_N"/>
    <property type="match status" value="1"/>
</dbReference>
<dbReference type="Pfam" id="PF08240">
    <property type="entry name" value="ADH_N"/>
    <property type="match status" value="1"/>
</dbReference>
<dbReference type="SUPFAM" id="SSF51735">
    <property type="entry name" value="NAD(P)-binding Rossmann-fold domains"/>
    <property type="match status" value="1"/>
</dbReference>
<dbReference type="GeneID" id="7051673"/>
<dbReference type="GO" id="GO:0034599">
    <property type="term" value="P:cellular response to oxidative stress"/>
    <property type="evidence" value="ECO:0007669"/>
    <property type="project" value="EnsemblFungi"/>
</dbReference>
<dbReference type="GO" id="GO:0070402">
    <property type="term" value="F:NADPH binding"/>
    <property type="evidence" value="ECO:0000318"/>
    <property type="project" value="GO_Central"/>
</dbReference>
<dbReference type="OrthoDB" id="48317at2759"/>
<dbReference type="GO" id="GO:0035925">
    <property type="term" value="F:mRNA 3'-UTR AU-rich region binding"/>
    <property type="evidence" value="ECO:0000318"/>
    <property type="project" value="GO_Central"/>
</dbReference>
<dbReference type="Gene3D" id="3.90.180.10">
    <property type="entry name" value="Medium-chain alcohol dehydrogenases, catalytic domain"/>
    <property type="match status" value="1"/>
</dbReference>
<organism evidence="6 8">
    <name type="scientific">Schizosaccharomyces japonicus (strain yFS275 / FY16936)</name>
    <name type="common">Fission yeast</name>
    <dbReference type="NCBI Taxonomy" id="402676"/>
    <lineage>
        <taxon>Eukaryota</taxon>
        <taxon>Fungi</taxon>
        <taxon>Dikarya</taxon>
        <taxon>Ascomycota</taxon>
        <taxon>Taphrinomycotina</taxon>
        <taxon>Schizosaccharomycetes</taxon>
        <taxon>Schizosaccharomycetales</taxon>
        <taxon>Schizosaccharomycetaceae</taxon>
        <taxon>Schizosaccharomyces</taxon>
    </lineage>
</organism>
<reference evidence="6 8" key="1">
    <citation type="journal article" date="2011" name="Science">
        <title>Comparative functional genomics of the fission yeasts.</title>
        <authorList>
            <person name="Rhind N."/>
            <person name="Chen Z."/>
            <person name="Yassour M."/>
            <person name="Thompson D.A."/>
            <person name="Haas B.J."/>
            <person name="Habib N."/>
            <person name="Wapinski I."/>
            <person name="Roy S."/>
            <person name="Lin M.F."/>
            <person name="Heiman D.I."/>
            <person name="Young S.K."/>
            <person name="Furuya K."/>
            <person name="Guo Y."/>
            <person name="Pidoux A."/>
            <person name="Chen H.M."/>
            <person name="Robbertse B."/>
            <person name="Goldberg J.M."/>
            <person name="Aoki K."/>
            <person name="Bayne E.H."/>
            <person name="Berlin A.M."/>
            <person name="Desjardins C.A."/>
            <person name="Dobbs E."/>
            <person name="Dukaj L."/>
            <person name="Fan L."/>
            <person name="FitzGerald M.G."/>
            <person name="French C."/>
            <person name="Gujja S."/>
            <person name="Hansen K."/>
            <person name="Keifenheim D."/>
            <person name="Levin J.Z."/>
            <person name="Mosher R.A."/>
            <person name="Mueller C.A."/>
            <person name="Pfiffner J."/>
            <person name="Priest M."/>
            <person name="Russ C."/>
            <person name="Smialowska A."/>
            <person name="Swoboda P."/>
            <person name="Sykes S.M."/>
            <person name="Vaughn M."/>
            <person name="Vengrova S."/>
            <person name="Yoder R."/>
            <person name="Zeng Q."/>
            <person name="Allshire R."/>
            <person name="Baulcombe D."/>
            <person name="Birren B.W."/>
            <person name="Brown W."/>
            <person name="Ekwall K."/>
            <person name="Kellis M."/>
            <person name="Leatherwood J."/>
            <person name="Levin H."/>
            <person name="Margalit H."/>
            <person name="Martienssen R."/>
            <person name="Nieduszynski C.A."/>
            <person name="Spatafora J.W."/>
            <person name="Friedman N."/>
            <person name="Dalgaard J.Z."/>
            <person name="Baumann P."/>
            <person name="Niki H."/>
            <person name="Regev A."/>
            <person name="Nusbaum C."/>
        </authorList>
    </citation>
    <scope>NUCLEOTIDE SEQUENCE [LARGE SCALE GENOMIC DNA]</scope>
    <source>
        <strain evidence="8">yFS275 / FY16936</strain>
    </source>
</reference>
<dbReference type="InterPro" id="IPR047618">
    <property type="entry name" value="QOR-like"/>
</dbReference>
<dbReference type="GO" id="GO:0003960">
    <property type="term" value="F:quinone reductase (NADPH) activity"/>
    <property type="evidence" value="ECO:0000318"/>
    <property type="project" value="GO_Central"/>
</dbReference>
<dbReference type="GO" id="GO:0032440">
    <property type="term" value="F:2-alkenal reductase [NAD(P)H] activity"/>
    <property type="evidence" value="ECO:0007669"/>
    <property type="project" value="EnsemblFungi"/>
</dbReference>
<dbReference type="STRING" id="402676.B6K4C2"/>
<keyword evidence="8" id="KW-1185">Reference proteome</keyword>
<dbReference type="InterPro" id="IPR011032">
    <property type="entry name" value="GroES-like_sf"/>
</dbReference>
<name>B6K4C2_SCHJY</name>